<gene>
    <name evidence="2" type="ORF">B7R21_17480</name>
</gene>
<feature type="compositionally biased region" description="Low complexity" evidence="1">
    <location>
        <begin position="510"/>
        <end position="519"/>
    </location>
</feature>
<dbReference type="PANTHER" id="PTHR43881:SF5">
    <property type="entry name" value="GAMMA-GLUTAMYLTRANSPEPTIDASE"/>
    <property type="match status" value="1"/>
</dbReference>
<comment type="caution">
    <text evidence="2">The sequence shown here is derived from an EMBL/GenBank/DDBJ whole genome shotgun (WGS) entry which is preliminary data.</text>
</comment>
<dbReference type="Gene3D" id="3.60.20.40">
    <property type="match status" value="1"/>
</dbReference>
<dbReference type="OrthoDB" id="9781342at2"/>
<dbReference type="Pfam" id="PF01019">
    <property type="entry name" value="G_glu_transpept"/>
    <property type="match status" value="1"/>
</dbReference>
<dbReference type="EMBL" id="NBXA01000034">
    <property type="protein sequence ID" value="RFA06910.1"/>
    <property type="molecule type" value="Genomic_DNA"/>
</dbReference>
<dbReference type="AlphaFoldDB" id="A0A3E0VC01"/>
<evidence type="ECO:0000313" key="2">
    <source>
        <dbReference type="EMBL" id="RFA06910.1"/>
    </source>
</evidence>
<dbReference type="InterPro" id="IPR052896">
    <property type="entry name" value="GGT-like_enzyme"/>
</dbReference>
<dbReference type="InterPro" id="IPR029055">
    <property type="entry name" value="Ntn_hydrolases_N"/>
</dbReference>
<proteinExistence type="predicted"/>
<reference evidence="2 3" key="1">
    <citation type="submission" date="2017-04" db="EMBL/GenBank/DDBJ databases">
        <title>Comparative genome analysis of Subtercola boreus.</title>
        <authorList>
            <person name="Cho Y.-J."/>
            <person name="Cho A."/>
            <person name="Kim O.-S."/>
            <person name="Lee J.-I."/>
        </authorList>
    </citation>
    <scope>NUCLEOTIDE SEQUENCE [LARGE SCALE GENOMIC DNA]</scope>
    <source>
        <strain evidence="2 3">P27444</strain>
    </source>
</reference>
<protein>
    <recommendedName>
        <fullName evidence="4">Gamma-glutamyltranspeptidase</fullName>
    </recommendedName>
</protein>
<accession>A0A3E0VC01</accession>
<sequence length="519" mass="53521">MTEPSRPGGGAIATPHSLATRAGEQAYERGGSAIDAALAAAAVLCVVYPQNVSIGGDLIALVRSPDGVVRCINASGPAPHLVDAEDLRRQHGGELPYRGISTVTVPGALRGWDTLHRMASNRPWSEIFDQAIAAAEGFPVSRSLADAFVTEAESIVSDSGFTDVFQRGGRFPTEGETLVQPALARTLATLQAEGADAFYEGSVSDDFLTGLAALGSAITAPDLLLFRPEIVEAISTAFGSWRVHTSPPNSQGFALLRVLEQVQALPVEDPLGAGLGQLMLLFKAANDIRDEQLGDPRSGELDLQTSPASGSGAPTVVGAGFERPRGDTVGIAAADAEGWSVSLIQSVYHAFGSGVLEPATGILLHNRGTSFSLRPGSANLLAPGRRPPHTLMPVIVTEGERLRAVSATMGGQGQPQIHAQVLLRAAAGASAAEAVSAPRAIVGAQQDGDSSTTVYLEADLSDEAERSLTTTGLDVRPTHARSEVVGHANLILVAPNGDFDAGSDPRSDGSASASATTSA</sequence>
<dbReference type="PRINTS" id="PR01210">
    <property type="entry name" value="GGTRANSPTASE"/>
</dbReference>
<organism evidence="2 3">
    <name type="scientific">Subtercola boreus</name>
    <dbReference type="NCBI Taxonomy" id="120213"/>
    <lineage>
        <taxon>Bacteria</taxon>
        <taxon>Bacillati</taxon>
        <taxon>Actinomycetota</taxon>
        <taxon>Actinomycetes</taxon>
        <taxon>Micrococcales</taxon>
        <taxon>Microbacteriaceae</taxon>
        <taxon>Subtercola</taxon>
    </lineage>
</organism>
<dbReference type="RefSeq" id="WP_116284549.1">
    <property type="nucleotide sequence ID" value="NZ_NBXA01000034.1"/>
</dbReference>
<name>A0A3E0VC01_9MICO</name>
<evidence type="ECO:0008006" key="4">
    <source>
        <dbReference type="Google" id="ProtNLM"/>
    </source>
</evidence>
<dbReference type="PANTHER" id="PTHR43881">
    <property type="entry name" value="GAMMA-GLUTAMYLTRANSPEPTIDASE (AFU_ORTHOLOGUE AFUA_4G13580)"/>
    <property type="match status" value="1"/>
</dbReference>
<feature type="region of interest" description="Disordered" evidence="1">
    <location>
        <begin position="293"/>
        <end position="314"/>
    </location>
</feature>
<feature type="region of interest" description="Disordered" evidence="1">
    <location>
        <begin position="498"/>
        <end position="519"/>
    </location>
</feature>
<evidence type="ECO:0000256" key="1">
    <source>
        <dbReference type="SAM" id="MobiDB-lite"/>
    </source>
</evidence>
<dbReference type="SUPFAM" id="SSF56235">
    <property type="entry name" value="N-terminal nucleophile aminohydrolases (Ntn hydrolases)"/>
    <property type="match status" value="1"/>
</dbReference>
<evidence type="ECO:0000313" key="3">
    <source>
        <dbReference type="Proteomes" id="UP000256709"/>
    </source>
</evidence>
<dbReference type="Proteomes" id="UP000256709">
    <property type="component" value="Unassembled WGS sequence"/>
</dbReference>
<dbReference type="InterPro" id="IPR043137">
    <property type="entry name" value="GGT_ssub_C"/>
</dbReference>